<evidence type="ECO:0000313" key="2">
    <source>
        <dbReference type="Proteomes" id="UP001519343"/>
    </source>
</evidence>
<evidence type="ECO:0008006" key="3">
    <source>
        <dbReference type="Google" id="ProtNLM"/>
    </source>
</evidence>
<evidence type="ECO:0000313" key="1">
    <source>
        <dbReference type="EMBL" id="MBP1933141.1"/>
    </source>
</evidence>
<proteinExistence type="predicted"/>
<dbReference type="EMBL" id="JAGGKT010000009">
    <property type="protein sequence ID" value="MBP1933141.1"/>
    <property type="molecule type" value="Genomic_DNA"/>
</dbReference>
<name>A0ABS4GSB6_9BACL</name>
<protein>
    <recommendedName>
        <fullName evidence="3">DUF2158 domain-containing protein</fullName>
    </recommendedName>
</protein>
<dbReference type="RefSeq" id="WP_209811163.1">
    <property type="nucleotide sequence ID" value="NZ_JAGGKT010000009.1"/>
</dbReference>
<sequence>MLNVGDCVVYSKDGARGIVLQIGVDNYCVIWEDFFVSWEFRGFLLKDELLTRKQTIRLKK</sequence>
<comment type="caution">
    <text evidence="1">The sequence shown here is derived from an EMBL/GenBank/DDBJ whole genome shotgun (WGS) entry which is preliminary data.</text>
</comment>
<dbReference type="Proteomes" id="UP001519343">
    <property type="component" value="Unassembled WGS sequence"/>
</dbReference>
<organism evidence="1 2">
    <name type="scientific">Ammoniphilus resinae</name>
    <dbReference type="NCBI Taxonomy" id="861532"/>
    <lineage>
        <taxon>Bacteria</taxon>
        <taxon>Bacillati</taxon>
        <taxon>Bacillota</taxon>
        <taxon>Bacilli</taxon>
        <taxon>Bacillales</taxon>
        <taxon>Paenibacillaceae</taxon>
        <taxon>Aneurinibacillus group</taxon>
        <taxon>Ammoniphilus</taxon>
    </lineage>
</organism>
<gene>
    <name evidence="1" type="ORF">J2Z37_003152</name>
</gene>
<reference evidence="1 2" key="1">
    <citation type="submission" date="2021-03" db="EMBL/GenBank/DDBJ databases">
        <title>Genomic Encyclopedia of Type Strains, Phase IV (KMG-IV): sequencing the most valuable type-strain genomes for metagenomic binning, comparative biology and taxonomic classification.</title>
        <authorList>
            <person name="Goeker M."/>
        </authorList>
    </citation>
    <scope>NUCLEOTIDE SEQUENCE [LARGE SCALE GENOMIC DNA]</scope>
    <source>
        <strain evidence="1 2">DSM 24738</strain>
    </source>
</reference>
<accession>A0ABS4GSB6</accession>
<keyword evidence="2" id="KW-1185">Reference proteome</keyword>